<keyword evidence="3" id="KW-1185">Reference proteome</keyword>
<feature type="transmembrane region" description="Helical" evidence="1">
    <location>
        <begin position="41"/>
        <end position="61"/>
    </location>
</feature>
<sequence>MATDQPIDDPIAQAVDGFQNALLRRANDERKPAGLIWVERLLAPITNVAIFGGSITFSVVIGSHDGASHFKSALPTFLALAWFFFVITLGLATAAQMALSHYEDDLREAFKPEEWTTWRNRGRAQKDAGGDDHNRGARFFCALFVNFKIGDLLCVTTLLAFVFLSLSVAAYEFAIGLLATACTGLLTVGFVITFIRQNRHLLRRAWTRLRKLFGLAS</sequence>
<reference evidence="2 3" key="1">
    <citation type="submission" date="2015-06" db="EMBL/GenBank/DDBJ databases">
        <title>Draft genome of the ant-associated black yeast Phialophora attae CBS 131958.</title>
        <authorList>
            <person name="Moreno L.F."/>
            <person name="Stielow B.J."/>
            <person name="de Hoog S."/>
            <person name="Vicente V.A."/>
            <person name="Weiss V.A."/>
            <person name="de Vries M."/>
            <person name="Cruz L.M."/>
            <person name="Souza E.M."/>
        </authorList>
    </citation>
    <scope>NUCLEOTIDE SEQUENCE [LARGE SCALE GENOMIC DNA]</scope>
    <source>
        <strain evidence="2 3">CBS 131958</strain>
    </source>
</reference>
<evidence type="ECO:0000256" key="1">
    <source>
        <dbReference type="SAM" id="Phobius"/>
    </source>
</evidence>
<feature type="transmembrane region" description="Helical" evidence="1">
    <location>
        <begin position="152"/>
        <end position="171"/>
    </location>
</feature>
<feature type="transmembrane region" description="Helical" evidence="1">
    <location>
        <begin position="177"/>
        <end position="195"/>
    </location>
</feature>
<feature type="transmembrane region" description="Helical" evidence="1">
    <location>
        <begin position="73"/>
        <end position="92"/>
    </location>
</feature>
<keyword evidence="1" id="KW-0812">Transmembrane</keyword>
<dbReference type="OrthoDB" id="3599804at2759"/>
<proteinExistence type="predicted"/>
<protein>
    <submittedName>
        <fullName evidence="2">Uncharacterized protein</fullName>
    </submittedName>
</protein>
<dbReference type="AlphaFoldDB" id="A0A0N1H4L3"/>
<accession>A0A0N1H4L3</accession>
<dbReference type="VEuPathDB" id="FungiDB:AB675_7336"/>
<comment type="caution">
    <text evidence="2">The sequence shown here is derived from an EMBL/GenBank/DDBJ whole genome shotgun (WGS) entry which is preliminary data.</text>
</comment>
<dbReference type="GeneID" id="28739575"/>
<evidence type="ECO:0000313" key="3">
    <source>
        <dbReference type="Proteomes" id="UP000038010"/>
    </source>
</evidence>
<organism evidence="2 3">
    <name type="scientific">Cyphellophora attinorum</name>
    <dbReference type="NCBI Taxonomy" id="1664694"/>
    <lineage>
        <taxon>Eukaryota</taxon>
        <taxon>Fungi</taxon>
        <taxon>Dikarya</taxon>
        <taxon>Ascomycota</taxon>
        <taxon>Pezizomycotina</taxon>
        <taxon>Eurotiomycetes</taxon>
        <taxon>Chaetothyriomycetidae</taxon>
        <taxon>Chaetothyriales</taxon>
        <taxon>Cyphellophoraceae</taxon>
        <taxon>Cyphellophora</taxon>
    </lineage>
</organism>
<keyword evidence="1" id="KW-1133">Transmembrane helix</keyword>
<name>A0A0N1H4L3_9EURO</name>
<dbReference type="Proteomes" id="UP000038010">
    <property type="component" value="Unassembled WGS sequence"/>
</dbReference>
<evidence type="ECO:0000313" key="2">
    <source>
        <dbReference type="EMBL" id="KPI36276.1"/>
    </source>
</evidence>
<gene>
    <name evidence="2" type="ORF">AB675_7336</name>
</gene>
<dbReference type="EMBL" id="LFJN01000032">
    <property type="protein sequence ID" value="KPI36276.1"/>
    <property type="molecule type" value="Genomic_DNA"/>
</dbReference>
<keyword evidence="1" id="KW-0472">Membrane</keyword>
<dbReference type="RefSeq" id="XP_017996239.1">
    <property type="nucleotide sequence ID" value="XM_018147695.1"/>
</dbReference>